<evidence type="ECO:0000313" key="1">
    <source>
        <dbReference type="EMBL" id="RII96221.1"/>
    </source>
</evidence>
<dbReference type="SUPFAM" id="SSF52151">
    <property type="entry name" value="FabD/lysophospholipase-like"/>
    <property type="match status" value="1"/>
</dbReference>
<name>A0A399NQS7_9MICO</name>
<dbReference type="EMBL" id="QWEA01001805">
    <property type="protein sequence ID" value="RII96221.1"/>
    <property type="molecule type" value="Genomic_DNA"/>
</dbReference>
<dbReference type="InterPro" id="IPR016035">
    <property type="entry name" value="Acyl_Trfase/lysoPLipase"/>
</dbReference>
<evidence type="ECO:0000313" key="2">
    <source>
        <dbReference type="Proteomes" id="UP000266634"/>
    </source>
</evidence>
<gene>
    <name evidence="1" type="ORF">DZF93_20950</name>
</gene>
<dbReference type="GO" id="GO:0016740">
    <property type="term" value="F:transferase activity"/>
    <property type="evidence" value="ECO:0007669"/>
    <property type="project" value="InterPro"/>
</dbReference>
<organism evidence="1 2">
    <name type="scientific">Clavibacter michiganensis subsp. insidiosus</name>
    <dbReference type="NCBI Taxonomy" id="33014"/>
    <lineage>
        <taxon>Bacteria</taxon>
        <taxon>Bacillati</taxon>
        <taxon>Actinomycetota</taxon>
        <taxon>Actinomycetes</taxon>
        <taxon>Micrococcales</taxon>
        <taxon>Microbacteriaceae</taxon>
        <taxon>Clavibacter</taxon>
    </lineage>
</organism>
<dbReference type="Gene3D" id="3.40.366.10">
    <property type="entry name" value="Malonyl-Coenzyme A Acyl Carrier Protein, domain 2"/>
    <property type="match status" value="1"/>
</dbReference>
<dbReference type="Proteomes" id="UP000266634">
    <property type="component" value="Unassembled WGS sequence"/>
</dbReference>
<sequence>MSTTAVLFPGQGEQRPGMLHELPPEGDAVLAAAADALGEDPLLLDAPDVLHGT</sequence>
<comment type="caution">
    <text evidence="1">The sequence shown here is derived from an EMBL/GenBank/DDBJ whole genome shotgun (WGS) entry which is preliminary data.</text>
</comment>
<feature type="non-terminal residue" evidence="1">
    <location>
        <position position="53"/>
    </location>
</feature>
<protein>
    <submittedName>
        <fullName evidence="1">Malonate decarboxylase subunit epsilon</fullName>
    </submittedName>
</protein>
<dbReference type="AlphaFoldDB" id="A0A399NQS7"/>
<reference evidence="1 2" key="1">
    <citation type="submission" date="2018-08" db="EMBL/GenBank/DDBJ databases">
        <title>Genome Sequence of Clavibacter michiganensis Subspecies type strains, and the Atypical Peach-Colored Strains Isolated from Tomato.</title>
        <authorList>
            <person name="Osdaghi E."/>
            <person name="Portier P."/>
            <person name="Briand M."/>
            <person name="Jacques M.-A."/>
        </authorList>
    </citation>
    <scope>NUCLEOTIDE SEQUENCE [LARGE SCALE GENOMIC DNA]</scope>
    <source>
        <strain evidence="1 2">CFBP 6488</strain>
    </source>
</reference>
<accession>A0A399NQS7</accession>
<dbReference type="InterPro" id="IPR001227">
    <property type="entry name" value="Ac_transferase_dom_sf"/>
</dbReference>
<proteinExistence type="predicted"/>